<feature type="region of interest" description="Disordered" evidence="1">
    <location>
        <begin position="47"/>
        <end position="69"/>
    </location>
</feature>
<sequence>MAGKGVAVPIASRGEGLHPIAQGARLARAEISTIGLLQHPRITRPPFDFLSLSPRGRPGRRRPPPSSRLLVPDILATSRPYHLRDSSSVDRILTICTAQDWPV</sequence>
<reference evidence="2" key="2">
    <citation type="submission" date="2010-07" db="EMBL/GenBank/DDBJ databases">
        <authorList>
            <consortium name="The Broad Institute Genome Sequencing Platform"/>
            <consortium name="Broad Institute Genome Sequencing Center for Infectious Disease"/>
            <person name="Ma L.-J."/>
            <person name="Dead R."/>
            <person name="Young S."/>
            <person name="Zeng Q."/>
            <person name="Koehrsen M."/>
            <person name="Alvarado L."/>
            <person name="Berlin A."/>
            <person name="Chapman S.B."/>
            <person name="Chen Z."/>
            <person name="Freedman E."/>
            <person name="Gellesch M."/>
            <person name="Goldberg J."/>
            <person name="Griggs A."/>
            <person name="Gujja S."/>
            <person name="Heilman E.R."/>
            <person name="Heiman D."/>
            <person name="Hepburn T."/>
            <person name="Howarth C."/>
            <person name="Jen D."/>
            <person name="Larson L."/>
            <person name="Mehta T."/>
            <person name="Neiman D."/>
            <person name="Pearson M."/>
            <person name="Roberts A."/>
            <person name="Saif S."/>
            <person name="Shea T."/>
            <person name="Shenoy N."/>
            <person name="Sisk P."/>
            <person name="Stolte C."/>
            <person name="Sykes S."/>
            <person name="Walk T."/>
            <person name="White J."/>
            <person name="Yandava C."/>
            <person name="Haas B."/>
            <person name="Nusbaum C."/>
            <person name="Birren B."/>
        </authorList>
    </citation>
    <scope>NUCLEOTIDE SEQUENCE</scope>
    <source>
        <strain evidence="2">R3-111a-1</strain>
    </source>
</reference>
<keyword evidence="4" id="KW-1185">Reference proteome</keyword>
<dbReference type="HOGENOM" id="CLU_2263941_0_0_1"/>
<reference evidence="2" key="3">
    <citation type="submission" date="2010-09" db="EMBL/GenBank/DDBJ databases">
        <title>Annotation of Gaeumannomyces graminis var. tritici R3-111a-1.</title>
        <authorList>
            <consortium name="The Broad Institute Genome Sequencing Platform"/>
            <person name="Ma L.-J."/>
            <person name="Dead R."/>
            <person name="Young S.K."/>
            <person name="Zeng Q."/>
            <person name="Gargeya S."/>
            <person name="Fitzgerald M."/>
            <person name="Haas B."/>
            <person name="Abouelleil A."/>
            <person name="Alvarado L."/>
            <person name="Arachchi H.M."/>
            <person name="Berlin A."/>
            <person name="Brown A."/>
            <person name="Chapman S.B."/>
            <person name="Chen Z."/>
            <person name="Dunbar C."/>
            <person name="Freedman E."/>
            <person name="Gearin G."/>
            <person name="Gellesch M."/>
            <person name="Goldberg J."/>
            <person name="Griggs A."/>
            <person name="Gujja S."/>
            <person name="Heiman D."/>
            <person name="Howarth C."/>
            <person name="Larson L."/>
            <person name="Lui A."/>
            <person name="MacDonald P.J.P."/>
            <person name="Mehta T."/>
            <person name="Montmayeur A."/>
            <person name="Murphy C."/>
            <person name="Neiman D."/>
            <person name="Pearson M."/>
            <person name="Priest M."/>
            <person name="Roberts A."/>
            <person name="Saif S."/>
            <person name="Shea T."/>
            <person name="Shenoy N."/>
            <person name="Sisk P."/>
            <person name="Stolte C."/>
            <person name="Sykes S."/>
            <person name="Yandava C."/>
            <person name="Wortman J."/>
            <person name="Nusbaum C."/>
            <person name="Birren B."/>
        </authorList>
    </citation>
    <scope>NUCLEOTIDE SEQUENCE</scope>
    <source>
        <strain evidence="2">R3-111a-1</strain>
    </source>
</reference>
<reference evidence="3" key="5">
    <citation type="submission" date="2018-04" db="UniProtKB">
        <authorList>
            <consortium name="EnsemblFungi"/>
        </authorList>
    </citation>
    <scope>IDENTIFICATION</scope>
    <source>
        <strain evidence="3">R3-111a-1</strain>
    </source>
</reference>
<accession>J3PJA1</accession>
<dbReference type="Proteomes" id="UP000006039">
    <property type="component" value="Unassembled WGS sequence"/>
</dbReference>
<protein>
    <submittedName>
        <fullName evidence="2 3">Uncharacterized protein</fullName>
    </submittedName>
</protein>
<dbReference type="EnsemblFungi" id="EJT68852">
    <property type="protein sequence ID" value="EJT68852"/>
    <property type="gene ID" value="GGTG_13582"/>
</dbReference>
<dbReference type="RefSeq" id="XP_009229759.1">
    <property type="nucleotide sequence ID" value="XM_009231495.1"/>
</dbReference>
<dbReference type="AlphaFoldDB" id="J3PJA1"/>
<reference evidence="4" key="1">
    <citation type="submission" date="2010-07" db="EMBL/GenBank/DDBJ databases">
        <title>The genome sequence of Gaeumannomyces graminis var. tritici strain R3-111a-1.</title>
        <authorList>
            <consortium name="The Broad Institute Genome Sequencing Platform"/>
            <person name="Ma L.-J."/>
            <person name="Dead R."/>
            <person name="Young S."/>
            <person name="Zeng Q."/>
            <person name="Koehrsen M."/>
            <person name="Alvarado L."/>
            <person name="Berlin A."/>
            <person name="Chapman S.B."/>
            <person name="Chen Z."/>
            <person name="Freedman E."/>
            <person name="Gellesch M."/>
            <person name="Goldberg J."/>
            <person name="Griggs A."/>
            <person name="Gujja S."/>
            <person name="Heilman E.R."/>
            <person name="Heiman D."/>
            <person name="Hepburn T."/>
            <person name="Howarth C."/>
            <person name="Jen D."/>
            <person name="Larson L."/>
            <person name="Mehta T."/>
            <person name="Neiman D."/>
            <person name="Pearson M."/>
            <person name="Roberts A."/>
            <person name="Saif S."/>
            <person name="Shea T."/>
            <person name="Shenoy N."/>
            <person name="Sisk P."/>
            <person name="Stolte C."/>
            <person name="Sykes S."/>
            <person name="Walk T."/>
            <person name="White J."/>
            <person name="Yandava C."/>
            <person name="Haas B."/>
            <person name="Nusbaum C."/>
            <person name="Birren B."/>
        </authorList>
    </citation>
    <scope>NUCLEOTIDE SEQUENCE [LARGE SCALE GENOMIC DNA]</scope>
    <source>
        <strain evidence="4">R3-111a-1</strain>
    </source>
</reference>
<proteinExistence type="predicted"/>
<gene>
    <name evidence="3" type="primary">20354040</name>
    <name evidence="2" type="ORF">GGTG_13582</name>
</gene>
<dbReference type="GeneID" id="20354040"/>
<dbReference type="VEuPathDB" id="FungiDB:GGTG_13582"/>
<reference evidence="3" key="4">
    <citation type="journal article" date="2015" name="G3 (Bethesda)">
        <title>Genome sequences of three phytopathogenic species of the Magnaporthaceae family of fungi.</title>
        <authorList>
            <person name="Okagaki L.H."/>
            <person name="Nunes C.C."/>
            <person name="Sailsbery J."/>
            <person name="Clay B."/>
            <person name="Brown D."/>
            <person name="John T."/>
            <person name="Oh Y."/>
            <person name="Young N."/>
            <person name="Fitzgerald M."/>
            <person name="Haas B.J."/>
            <person name="Zeng Q."/>
            <person name="Young S."/>
            <person name="Adiconis X."/>
            <person name="Fan L."/>
            <person name="Levin J.Z."/>
            <person name="Mitchell T.K."/>
            <person name="Okubara P.A."/>
            <person name="Farman M.L."/>
            <person name="Kohn L.M."/>
            <person name="Birren B."/>
            <person name="Ma L.-J."/>
            <person name="Dean R.A."/>
        </authorList>
    </citation>
    <scope>NUCLEOTIDE SEQUENCE</scope>
    <source>
        <strain evidence="3">R3-111a-1</strain>
    </source>
</reference>
<dbReference type="EMBL" id="GL385412">
    <property type="protein sequence ID" value="EJT68852.1"/>
    <property type="molecule type" value="Genomic_DNA"/>
</dbReference>
<evidence type="ECO:0000256" key="1">
    <source>
        <dbReference type="SAM" id="MobiDB-lite"/>
    </source>
</evidence>
<evidence type="ECO:0000313" key="4">
    <source>
        <dbReference type="Proteomes" id="UP000006039"/>
    </source>
</evidence>
<organism evidence="2">
    <name type="scientific">Gaeumannomyces tritici (strain R3-111a-1)</name>
    <name type="common">Wheat and barley take-all root rot fungus</name>
    <name type="synonym">Gaeumannomyces graminis var. tritici</name>
    <dbReference type="NCBI Taxonomy" id="644352"/>
    <lineage>
        <taxon>Eukaryota</taxon>
        <taxon>Fungi</taxon>
        <taxon>Dikarya</taxon>
        <taxon>Ascomycota</taxon>
        <taxon>Pezizomycotina</taxon>
        <taxon>Sordariomycetes</taxon>
        <taxon>Sordariomycetidae</taxon>
        <taxon>Magnaporthales</taxon>
        <taxon>Magnaporthaceae</taxon>
        <taxon>Gaeumannomyces</taxon>
    </lineage>
</organism>
<name>J3PJA1_GAET3</name>
<evidence type="ECO:0000313" key="3">
    <source>
        <dbReference type="EnsemblFungi" id="EJT68852"/>
    </source>
</evidence>
<evidence type="ECO:0000313" key="2">
    <source>
        <dbReference type="EMBL" id="EJT68852.1"/>
    </source>
</evidence>